<dbReference type="EMBL" id="CP002299">
    <property type="protein sequence ID" value="ADP82739.1"/>
    <property type="molecule type" value="Genomic_DNA"/>
</dbReference>
<evidence type="ECO:0000313" key="7">
    <source>
        <dbReference type="Proteomes" id="UP000002484"/>
    </source>
</evidence>
<dbReference type="PANTHER" id="PTHR48050:SF13">
    <property type="entry name" value="STEROL 3-BETA-GLUCOSYLTRANSFERASE UGT80A2"/>
    <property type="match status" value="1"/>
</dbReference>
<dbReference type="RefSeq" id="WP_013425857.1">
    <property type="nucleotide sequence ID" value="NC_014666.1"/>
</dbReference>
<dbReference type="Proteomes" id="UP000002484">
    <property type="component" value="Chromosome"/>
</dbReference>
<protein>
    <submittedName>
        <fullName evidence="6">Uncharacterized protein</fullName>
    </submittedName>
</protein>
<dbReference type="HOGENOM" id="CLU_000537_7_4_11"/>
<dbReference type="STRING" id="298654.FraEuI1c_4748"/>
<feature type="domain" description="Erythromycin biosynthesis protein CIII-like N-terminal" evidence="5">
    <location>
        <begin position="23"/>
        <end position="219"/>
    </location>
</feature>
<dbReference type="SUPFAM" id="SSF53756">
    <property type="entry name" value="UDP-Glycosyltransferase/glycogen phosphorylase"/>
    <property type="match status" value="1"/>
</dbReference>
<dbReference type="GO" id="GO:0008194">
    <property type="term" value="F:UDP-glycosyltransferase activity"/>
    <property type="evidence" value="ECO:0007669"/>
    <property type="project" value="InterPro"/>
</dbReference>
<dbReference type="CAZy" id="GT1">
    <property type="family name" value="Glycosyltransferase Family 1"/>
</dbReference>
<evidence type="ECO:0000259" key="4">
    <source>
        <dbReference type="Pfam" id="PF06722"/>
    </source>
</evidence>
<evidence type="ECO:0000256" key="3">
    <source>
        <dbReference type="ARBA" id="ARBA00022679"/>
    </source>
</evidence>
<dbReference type="Pfam" id="PF06722">
    <property type="entry name" value="EryCIII-like_C"/>
    <property type="match status" value="1"/>
</dbReference>
<keyword evidence="3" id="KW-0808">Transferase</keyword>
<dbReference type="GO" id="GO:0016758">
    <property type="term" value="F:hexosyltransferase activity"/>
    <property type="evidence" value="ECO:0007669"/>
    <property type="project" value="UniProtKB-ARBA"/>
</dbReference>
<dbReference type="InterPro" id="IPR048284">
    <property type="entry name" value="EryCIII-like_N"/>
</dbReference>
<reference evidence="6 7" key="1">
    <citation type="submission" date="2010-10" db="EMBL/GenBank/DDBJ databases">
        <title>Complete sequence of Frankia sp. EuI1c.</title>
        <authorList>
            <consortium name="US DOE Joint Genome Institute"/>
            <person name="Lucas S."/>
            <person name="Copeland A."/>
            <person name="Lapidus A."/>
            <person name="Cheng J.-F."/>
            <person name="Bruce D."/>
            <person name="Goodwin L."/>
            <person name="Pitluck S."/>
            <person name="Chertkov O."/>
            <person name="Detter J.C."/>
            <person name="Han C."/>
            <person name="Tapia R."/>
            <person name="Land M."/>
            <person name="Hauser L."/>
            <person name="Jeffries C."/>
            <person name="Kyrpides N."/>
            <person name="Ivanova N."/>
            <person name="Mikhailova N."/>
            <person name="Beauchemin N."/>
            <person name="Sen A."/>
            <person name="Sur S.A."/>
            <person name="Gtari M."/>
            <person name="Wall L."/>
            <person name="Tisa L."/>
            <person name="Woyke T."/>
        </authorList>
    </citation>
    <scope>NUCLEOTIDE SEQUENCE [LARGE SCALE GENOMIC DNA]</scope>
    <source>
        <strain evidence="7">DSM 45817 / CECT 9037 / EuI1c</strain>
    </source>
</reference>
<name>E3IZG9_PSEI1</name>
<feature type="domain" description="Erythromycin biosynthesis protein CIII-like C-terminal" evidence="4">
    <location>
        <begin position="241"/>
        <end position="379"/>
    </location>
</feature>
<comment type="similarity">
    <text evidence="1">Belongs to the glycosyltransferase 28 family.</text>
</comment>
<dbReference type="InterPro" id="IPR050426">
    <property type="entry name" value="Glycosyltransferase_28"/>
</dbReference>
<dbReference type="AlphaFoldDB" id="E3IZG9"/>
<proteinExistence type="inferred from homology"/>
<keyword evidence="2" id="KW-0328">Glycosyltransferase</keyword>
<organism evidence="6 7">
    <name type="scientific">Pseudofrankia inefficax (strain DSM 45817 / CECT 9037 / DDB 130130 / EuI1c)</name>
    <name type="common">Frankia inefficax</name>
    <dbReference type="NCBI Taxonomy" id="298654"/>
    <lineage>
        <taxon>Bacteria</taxon>
        <taxon>Bacillati</taxon>
        <taxon>Actinomycetota</taxon>
        <taxon>Actinomycetes</taxon>
        <taxon>Frankiales</taxon>
        <taxon>Frankiaceae</taxon>
        <taxon>Pseudofrankia</taxon>
    </lineage>
</organism>
<evidence type="ECO:0000256" key="1">
    <source>
        <dbReference type="ARBA" id="ARBA00006962"/>
    </source>
</evidence>
<dbReference type="InterPro" id="IPR010610">
    <property type="entry name" value="EryCIII-like_C"/>
</dbReference>
<evidence type="ECO:0000259" key="5">
    <source>
        <dbReference type="Pfam" id="PF21036"/>
    </source>
</evidence>
<keyword evidence="7" id="KW-1185">Reference proteome</keyword>
<dbReference type="KEGG" id="fri:FraEuI1c_4748"/>
<evidence type="ECO:0000313" key="6">
    <source>
        <dbReference type="EMBL" id="ADP82739.1"/>
    </source>
</evidence>
<dbReference type="Gene3D" id="3.40.50.2000">
    <property type="entry name" value="Glycogen Phosphorylase B"/>
    <property type="match status" value="2"/>
</dbReference>
<sequence>MKVLFSAVPMHGHLFPLVTLAHAFRAAGHEVLVGVPENLVDAVTGAGLPAAVTGPPMELKDVIISRSSGEAAVVPTTLEERLAAAGRAWGTLAGNSFAGTKALLDAWRPDLVISEPSEFSAPMHAAALGIPWVRHNYGITWLPQTLPFTAEEVAGELAQLGLDGLPEPDAVINVCPPSVAAAEDADALPSRYVPYNGPGVLPAWALAPRTKPRVLLTFGSLVPHIGFRDFVGVLRDIATGVPKLGAEVVIGCDPEIATKLGDLGDGVLSVGWQPLNLSLAATDVIIHHGGAGCTLTSLAFGTPQLVCPQIGDQFPNAFTVMGVGAGKLLMPEQLDVDAVLKEVGELLASPGYGEKARAVAAEVAAMPAPAQLVTTLVELAAG</sequence>
<dbReference type="InterPro" id="IPR002213">
    <property type="entry name" value="UDP_glucos_trans"/>
</dbReference>
<dbReference type="CDD" id="cd03784">
    <property type="entry name" value="GT1_Gtf-like"/>
    <property type="match status" value="1"/>
</dbReference>
<dbReference type="InParanoid" id="E3IZG9"/>
<accession>E3IZG9</accession>
<dbReference type="PANTHER" id="PTHR48050">
    <property type="entry name" value="STEROL 3-BETA-GLUCOSYLTRANSFERASE"/>
    <property type="match status" value="1"/>
</dbReference>
<dbReference type="OrthoDB" id="5488434at2"/>
<evidence type="ECO:0000256" key="2">
    <source>
        <dbReference type="ARBA" id="ARBA00022676"/>
    </source>
</evidence>
<dbReference type="eggNOG" id="COG1819">
    <property type="taxonomic scope" value="Bacteria"/>
</dbReference>
<dbReference type="GO" id="GO:0017000">
    <property type="term" value="P:antibiotic biosynthetic process"/>
    <property type="evidence" value="ECO:0007669"/>
    <property type="project" value="UniProtKB-ARBA"/>
</dbReference>
<gene>
    <name evidence="6" type="ordered locus">FraEuI1c_4748</name>
</gene>
<dbReference type="Pfam" id="PF21036">
    <property type="entry name" value="EryCIII-like_N"/>
    <property type="match status" value="1"/>
</dbReference>